<evidence type="ECO:0000256" key="1">
    <source>
        <dbReference type="SAM" id="MobiDB-lite"/>
    </source>
</evidence>
<dbReference type="NCBIfam" id="TIGR02271">
    <property type="entry name" value="YsnF/AvaK domain"/>
    <property type="match status" value="1"/>
</dbReference>
<dbReference type="GO" id="GO:0030077">
    <property type="term" value="C:plasma membrane light-harvesting complex"/>
    <property type="evidence" value="ECO:0007669"/>
    <property type="project" value="InterPro"/>
</dbReference>
<feature type="region of interest" description="Disordered" evidence="1">
    <location>
        <begin position="104"/>
        <end position="188"/>
    </location>
</feature>
<evidence type="ECO:0000313" key="4">
    <source>
        <dbReference type="EMBL" id="MQY05980.1"/>
    </source>
</evidence>
<organism evidence="4 5">
    <name type="scientific">Actinomadura macrotermitis</name>
    <dbReference type="NCBI Taxonomy" id="2585200"/>
    <lineage>
        <taxon>Bacteria</taxon>
        <taxon>Bacillati</taxon>
        <taxon>Actinomycetota</taxon>
        <taxon>Actinomycetes</taxon>
        <taxon>Streptosporangiales</taxon>
        <taxon>Thermomonosporaceae</taxon>
        <taxon>Actinomadura</taxon>
    </lineage>
</organism>
<dbReference type="RefSeq" id="WP_328594468.1">
    <property type="nucleotide sequence ID" value="NZ_WEGH01000002.1"/>
</dbReference>
<dbReference type="Gene3D" id="3.90.50.10">
    <property type="entry name" value="Photosynthetic Reaction Center, subunit H, domain 2"/>
    <property type="match status" value="1"/>
</dbReference>
<evidence type="ECO:0008006" key="6">
    <source>
        <dbReference type="Google" id="ProtNLM"/>
    </source>
</evidence>
<feature type="region of interest" description="Disordered" evidence="1">
    <location>
        <begin position="305"/>
        <end position="330"/>
    </location>
</feature>
<sequence length="330" mass="37173">MQTKTTGKELMDREVTGSDGAKLGHVKQVYLNDATGAPEWVTVNTGWFGQRESFIPLADARHHGDTLQVPYDKEKIKGAPSIDADQHLGRQEVAELYRYYGLQPARGTVPNQPGKANGQPVPPGPAGHPGHRPGEQHYASQRPVAQQPPDQRVGGHRAPEPDRAAMIGGRPGPANSHKPGREETAHTEGVELIRSEEQLRIDKEQLESGQARLRKWVEIEHVQMSVPVIRERLKVEREPVTGDYSGEPSIGEDEQVIILHEERVIVSKETVAVERVRVSVEQYTEQEDVEDEVRKERVEVVPEDEVDMLGDRRMAPDPMLHDRQRDRYRR</sequence>
<evidence type="ECO:0000313" key="5">
    <source>
        <dbReference type="Proteomes" id="UP000487268"/>
    </source>
</evidence>
<dbReference type="Pfam" id="PF09557">
    <property type="entry name" value="DUF2382"/>
    <property type="match status" value="1"/>
</dbReference>
<dbReference type="InterPro" id="IPR027275">
    <property type="entry name" value="PRC-brl_dom"/>
</dbReference>
<dbReference type="Pfam" id="PF05239">
    <property type="entry name" value="PRC"/>
    <property type="match status" value="1"/>
</dbReference>
<feature type="domain" description="DUF2382" evidence="3">
    <location>
        <begin position="193"/>
        <end position="300"/>
    </location>
</feature>
<accession>A0A7K0BXR8</accession>
<comment type="caution">
    <text evidence="4">The sequence shown here is derived from an EMBL/GenBank/DDBJ whole genome shotgun (WGS) entry which is preliminary data.</text>
</comment>
<dbReference type="SUPFAM" id="SSF50346">
    <property type="entry name" value="PRC-barrel domain"/>
    <property type="match status" value="1"/>
</dbReference>
<dbReference type="InterPro" id="IPR052967">
    <property type="entry name" value="Stress_Response_Assoc"/>
</dbReference>
<dbReference type="Proteomes" id="UP000487268">
    <property type="component" value="Unassembled WGS sequence"/>
</dbReference>
<protein>
    <recommendedName>
        <fullName evidence="6">DUF2382 domain-containing protein</fullName>
    </recommendedName>
</protein>
<dbReference type="EMBL" id="WEGH01000002">
    <property type="protein sequence ID" value="MQY05980.1"/>
    <property type="molecule type" value="Genomic_DNA"/>
</dbReference>
<dbReference type="PANTHER" id="PTHR38463:SF1">
    <property type="entry name" value="STRESS RESPONSE PROTEIN YSNF"/>
    <property type="match status" value="1"/>
</dbReference>
<reference evidence="4 5" key="1">
    <citation type="submission" date="2019-10" db="EMBL/GenBank/DDBJ databases">
        <title>Actinomadura rubteroloni sp. nov. and Actinomadura macrotermitis sp. nov., isolated from the gut of fungus growing-termite Macrotermes natalensis.</title>
        <authorList>
            <person name="Benndorf R."/>
            <person name="Martin K."/>
            <person name="Kuefner M."/>
            <person name="De Beer W."/>
            <person name="Kaster A.-K."/>
            <person name="Vollmers J."/>
            <person name="Poulsen M."/>
            <person name="Beemelmanns C."/>
        </authorList>
    </citation>
    <scope>NUCLEOTIDE SEQUENCE [LARGE SCALE GENOMIC DNA]</scope>
    <source>
        <strain evidence="4 5">RB68</strain>
    </source>
</reference>
<feature type="domain" description="PRC-barrel" evidence="2">
    <location>
        <begin position="8"/>
        <end position="75"/>
    </location>
</feature>
<dbReference type="InterPro" id="IPR019060">
    <property type="entry name" value="DUF2382"/>
</dbReference>
<dbReference type="InterPro" id="IPR014747">
    <property type="entry name" value="Bac_photo_RC_H_C"/>
</dbReference>
<dbReference type="GO" id="GO:0019684">
    <property type="term" value="P:photosynthesis, light reaction"/>
    <property type="evidence" value="ECO:0007669"/>
    <property type="project" value="InterPro"/>
</dbReference>
<feature type="compositionally biased region" description="Basic and acidic residues" evidence="1">
    <location>
        <begin position="309"/>
        <end position="330"/>
    </location>
</feature>
<evidence type="ECO:0000259" key="2">
    <source>
        <dbReference type="Pfam" id="PF05239"/>
    </source>
</evidence>
<gene>
    <name evidence="4" type="ORF">ACRB68_40600</name>
</gene>
<feature type="compositionally biased region" description="Basic and acidic residues" evidence="1">
    <location>
        <begin position="179"/>
        <end position="188"/>
    </location>
</feature>
<name>A0A7K0BXR8_9ACTN</name>
<evidence type="ECO:0000259" key="3">
    <source>
        <dbReference type="Pfam" id="PF09557"/>
    </source>
</evidence>
<dbReference type="PANTHER" id="PTHR38463">
    <property type="entry name" value="STRESS RESPONSE PROTEIN YSNF"/>
    <property type="match status" value="1"/>
</dbReference>
<dbReference type="InterPro" id="IPR011033">
    <property type="entry name" value="PRC_barrel-like_sf"/>
</dbReference>
<proteinExistence type="predicted"/>
<keyword evidence="5" id="KW-1185">Reference proteome</keyword>
<dbReference type="AlphaFoldDB" id="A0A7K0BXR8"/>